<dbReference type="GO" id="GO:0006281">
    <property type="term" value="P:DNA repair"/>
    <property type="evidence" value="ECO:0007669"/>
    <property type="project" value="UniProtKB-KW"/>
</dbReference>
<keyword evidence="2" id="KW-0378">Hydrolase</keyword>
<keyword evidence="6" id="KW-1185">Reference proteome</keyword>
<name>A0A919AV28_9ACTN</name>
<evidence type="ECO:0000313" key="5">
    <source>
        <dbReference type="EMBL" id="GHF26640.1"/>
    </source>
</evidence>
<organism evidence="5 6">
    <name type="scientific">Streptomyces mashuensis</name>
    <dbReference type="NCBI Taxonomy" id="33904"/>
    <lineage>
        <taxon>Bacteria</taxon>
        <taxon>Bacillati</taxon>
        <taxon>Actinomycetota</taxon>
        <taxon>Actinomycetes</taxon>
        <taxon>Kitasatosporales</taxon>
        <taxon>Streptomycetaceae</taxon>
        <taxon>Streptomyces</taxon>
    </lineage>
</organism>
<keyword evidence="2" id="KW-0547">Nucleotide-binding</keyword>
<evidence type="ECO:0000256" key="2">
    <source>
        <dbReference type="ARBA" id="ARBA00022806"/>
    </source>
</evidence>
<keyword evidence="3" id="KW-0234">DNA repair</keyword>
<dbReference type="AlphaFoldDB" id="A0A919AV28"/>
<reference evidence="5" key="1">
    <citation type="journal article" date="2014" name="Int. J. Syst. Evol. Microbiol.">
        <title>Complete genome sequence of Corynebacterium casei LMG S-19264T (=DSM 44701T), isolated from a smear-ripened cheese.</title>
        <authorList>
            <consortium name="US DOE Joint Genome Institute (JGI-PGF)"/>
            <person name="Walter F."/>
            <person name="Albersmeier A."/>
            <person name="Kalinowski J."/>
            <person name="Ruckert C."/>
        </authorList>
    </citation>
    <scope>NUCLEOTIDE SEQUENCE</scope>
    <source>
        <strain evidence="5">JCM 4059</strain>
    </source>
</reference>
<dbReference type="GO" id="GO:0004386">
    <property type="term" value="F:helicase activity"/>
    <property type="evidence" value="ECO:0007669"/>
    <property type="project" value="UniProtKB-KW"/>
</dbReference>
<dbReference type="EMBL" id="BNBD01000001">
    <property type="protein sequence ID" value="GHF26640.1"/>
    <property type="molecule type" value="Genomic_DNA"/>
</dbReference>
<sequence>MKGNWANLDVYLVHSGVGFRLRGVPVTGDRDGAPLRAPPFPQGVVMPYPPAPDGVEGSSWLIRVSTTVARPAPAACPVQRFTAVRPLLRPEPPHPYLPEPWEDFAAAPLFAALDLIEHQQRPLALVIRELHSTQGTFGRRSSPAHPGLLRWTAEALERYITARATEQETAQAAGIPPTLPVRPEWIARTARQLEPDQRGARQYEHTVWGRRYASADGRVRDLWVPSFGRPKAERPEAEKAAMAQVMAQGAPVADFRRGSAPPPDAAAAHPVPQRLRAFAFGCTDGSVLPILDWEQEEVGQQFRQHAAPAFQAAATGTERRPGESCVSCKAISRCPDLHRTPALWGGTPPARRRRRRSVSVWDLRLHSECPAQYHLTRHLRLDSLLVEDPHTIRGRAVDAWLNERHAAHPRASCYDMPGPPDRDSWGAGGFALHGAQAREAAAMLDEHRALCPLTRLDPQEQVRVQHTVTAYVPELDVVALATPDLLYTRGGGWTWRETKTSISRLRQHIPLLRQYPQLAMGVLLLNAGALGADPRRSWVEFELLGDGRSVLERIDPSIPEVAEEARTVITRLAQPLLEDTAYEPQPGRHCSGCRARRWCTVGTAHVAGHPSQGQGHMP</sequence>
<evidence type="ECO:0000259" key="4">
    <source>
        <dbReference type="Pfam" id="PF12705"/>
    </source>
</evidence>
<keyword evidence="2" id="KW-0067">ATP-binding</keyword>
<evidence type="ECO:0000256" key="3">
    <source>
        <dbReference type="ARBA" id="ARBA00023204"/>
    </source>
</evidence>
<keyword evidence="1" id="KW-0227">DNA damage</keyword>
<comment type="caution">
    <text evidence="5">The sequence shown here is derived from an EMBL/GenBank/DDBJ whole genome shotgun (WGS) entry which is preliminary data.</text>
</comment>
<gene>
    <name evidence="5" type="ORF">GCM10010218_04420</name>
</gene>
<keyword evidence="2" id="KW-0347">Helicase</keyword>
<evidence type="ECO:0000256" key="1">
    <source>
        <dbReference type="ARBA" id="ARBA00022763"/>
    </source>
</evidence>
<dbReference type="Proteomes" id="UP000638313">
    <property type="component" value="Unassembled WGS sequence"/>
</dbReference>
<protein>
    <recommendedName>
        <fullName evidence="4">PD-(D/E)XK endonuclease-like domain-containing protein</fullName>
    </recommendedName>
</protein>
<proteinExistence type="predicted"/>
<evidence type="ECO:0000313" key="6">
    <source>
        <dbReference type="Proteomes" id="UP000638313"/>
    </source>
</evidence>
<dbReference type="InterPro" id="IPR038726">
    <property type="entry name" value="PDDEXK_AddAB-type"/>
</dbReference>
<feature type="domain" description="PD-(D/E)XK endonuclease-like" evidence="4">
    <location>
        <begin position="358"/>
        <end position="599"/>
    </location>
</feature>
<accession>A0A919AV28</accession>
<dbReference type="Pfam" id="PF12705">
    <property type="entry name" value="PDDEXK_1"/>
    <property type="match status" value="1"/>
</dbReference>
<reference evidence="5" key="2">
    <citation type="submission" date="2020-09" db="EMBL/GenBank/DDBJ databases">
        <authorList>
            <person name="Sun Q."/>
            <person name="Ohkuma M."/>
        </authorList>
    </citation>
    <scope>NUCLEOTIDE SEQUENCE</scope>
    <source>
        <strain evidence="5">JCM 4059</strain>
    </source>
</reference>